<feature type="disulfide bond" evidence="5">
    <location>
        <begin position="9"/>
        <end position="52"/>
    </location>
</feature>
<feature type="region of interest" description="Disordered" evidence="6">
    <location>
        <begin position="1"/>
        <end position="20"/>
    </location>
</feature>
<dbReference type="Gene3D" id="2.10.70.10">
    <property type="entry name" value="Complement Module, domain 1"/>
    <property type="match status" value="8"/>
</dbReference>
<feature type="domain" description="Sushi" evidence="7">
    <location>
        <begin position="568"/>
        <end position="627"/>
    </location>
</feature>
<dbReference type="PANTHER" id="PTHR45656">
    <property type="entry name" value="PROTEIN CBR-CLEC-78"/>
    <property type="match status" value="1"/>
</dbReference>
<feature type="domain" description="Sushi" evidence="7">
    <location>
        <begin position="507"/>
        <end position="566"/>
    </location>
</feature>
<dbReference type="PROSITE" id="PS50923">
    <property type="entry name" value="SUSHI"/>
    <property type="match status" value="8"/>
</dbReference>
<feature type="domain" description="Sushi" evidence="7">
    <location>
        <begin position="298"/>
        <end position="364"/>
    </location>
</feature>
<keyword evidence="4 5" id="KW-1015">Disulfide bond</keyword>
<reference evidence="8" key="2">
    <citation type="submission" date="2025-09" db="UniProtKB">
        <authorList>
            <consortium name="Ensembl"/>
        </authorList>
    </citation>
    <scope>IDENTIFICATION</scope>
</reference>
<evidence type="ECO:0000259" key="7">
    <source>
        <dbReference type="PROSITE" id="PS50923"/>
    </source>
</evidence>
<feature type="domain" description="Sushi" evidence="7">
    <location>
        <begin position="182"/>
        <end position="241"/>
    </location>
</feature>
<evidence type="ECO:0000313" key="9">
    <source>
        <dbReference type="Proteomes" id="UP000694545"/>
    </source>
</evidence>
<organism evidence="8 9">
    <name type="scientific">Varanus komodoensis</name>
    <name type="common">Komodo dragon</name>
    <dbReference type="NCBI Taxonomy" id="61221"/>
    <lineage>
        <taxon>Eukaryota</taxon>
        <taxon>Metazoa</taxon>
        <taxon>Chordata</taxon>
        <taxon>Craniata</taxon>
        <taxon>Vertebrata</taxon>
        <taxon>Euteleostomi</taxon>
        <taxon>Lepidosauria</taxon>
        <taxon>Squamata</taxon>
        <taxon>Bifurcata</taxon>
        <taxon>Unidentata</taxon>
        <taxon>Episquamata</taxon>
        <taxon>Toxicofera</taxon>
        <taxon>Anguimorpha</taxon>
        <taxon>Paleoanguimorpha</taxon>
        <taxon>Varanoidea</taxon>
        <taxon>Varanidae</taxon>
        <taxon>Varanus</taxon>
    </lineage>
</organism>
<evidence type="ECO:0000256" key="6">
    <source>
        <dbReference type="SAM" id="MobiDB-lite"/>
    </source>
</evidence>
<dbReference type="OMA" id="QEFYTYA"/>
<dbReference type="InterPro" id="IPR051277">
    <property type="entry name" value="SEZ6_CSMD_C4BPB_Regulators"/>
</dbReference>
<feature type="domain" description="Sushi" evidence="7">
    <location>
        <begin position="7"/>
        <end position="71"/>
    </location>
</feature>
<keyword evidence="2" id="KW-0732">Signal</keyword>
<feature type="domain" description="Sushi" evidence="7">
    <location>
        <begin position="366"/>
        <end position="425"/>
    </location>
</feature>
<evidence type="ECO:0000256" key="4">
    <source>
        <dbReference type="ARBA" id="ARBA00023157"/>
    </source>
</evidence>
<dbReference type="InterPro" id="IPR000436">
    <property type="entry name" value="Sushi_SCR_CCP_dom"/>
</dbReference>
<feature type="disulfide bond" evidence="5">
    <location>
        <begin position="396"/>
        <end position="423"/>
    </location>
</feature>
<keyword evidence="3" id="KW-0677">Repeat</keyword>
<reference evidence="8" key="1">
    <citation type="submission" date="2025-08" db="UniProtKB">
        <authorList>
            <consortium name="Ensembl"/>
        </authorList>
    </citation>
    <scope>IDENTIFICATION</scope>
</reference>
<feature type="disulfide bond" evidence="5">
    <location>
        <begin position="537"/>
        <end position="564"/>
    </location>
</feature>
<accession>A0A8D2KYJ7</accession>
<feature type="domain" description="Sushi" evidence="7">
    <location>
        <begin position="112"/>
        <end position="176"/>
    </location>
</feature>
<protein>
    <recommendedName>
        <fullName evidence="7">Sushi domain-containing protein</fullName>
    </recommendedName>
</protein>
<dbReference type="FunFam" id="2.10.70.10:FF:000014">
    <property type="entry name" value="Membrane cofactor protein"/>
    <property type="match status" value="5"/>
</dbReference>
<dbReference type="PANTHER" id="PTHR45656:SF4">
    <property type="entry name" value="PROTEIN CBR-CLEC-78"/>
    <property type="match status" value="1"/>
</dbReference>
<evidence type="ECO:0000256" key="1">
    <source>
        <dbReference type="ARBA" id="ARBA00022659"/>
    </source>
</evidence>
<evidence type="ECO:0000256" key="3">
    <source>
        <dbReference type="ARBA" id="ARBA00022737"/>
    </source>
</evidence>
<feature type="disulfide bond" evidence="5">
    <location>
        <begin position="598"/>
        <end position="625"/>
    </location>
</feature>
<sequence>MLSPGPITCSPPPNISHSSHDGESIRIFAYNSTVTYKCDHGFSLMGDASIRCATEDKISGVWEGSKPECKGKNNLSLKQETLYRLVGQEKARCVVTGNTVSWSGAIPFCQPILCYPPPVIPNGTHSGTDDEYSFGNAVTYRCDAGFSLIGSASISCSVKANGVDGEWKPNAPECKGNGSSYVRCNRPQIPNGRVASTFQSTYLYDNIIRIECDPHHTLQGSDFIKCGADSKWKPDVPTCVKSKYSNGLKCFLNLFTLRCVICLFPLACQLPLPPPPAYQFNIYSLAFYTYSLTLSSAILCYPPPKIAHGRHSGEDDGEYTYGSSVTYRCDAGFSLIGSASISCSVKANDLMLLALSLPLPPSLSDVKCKRPTIPNGMVASVFQAEYVYDNVIKIVCDAGYTLLGSEHIKCGADNSWKPAVPTCAKEDQRVMWTGDIPICQRIPCFPPPKIPHGKHTGIHMDDFFYGTAVTYTCEAGYPLVGHASIYCTTKDGQNGVWSSRWQALSLTSCSSPEIANGKIVAGASDTYAYNQKVVFDCKDGYRLVGSRESHCQADGTWDPPLPICERVVHCQSPEIPNGKIVSGASDTYGYKQRVVFDCNDGHRLAGSRESNCQADGTWDPPLPVCKRGKYGYVGIVCMQIISSSTAL</sequence>
<keyword evidence="9" id="KW-1185">Reference proteome</keyword>
<evidence type="ECO:0000313" key="8">
    <source>
        <dbReference type="Ensembl" id="ENSVKKP00000014124.1"/>
    </source>
</evidence>
<feature type="disulfide bond" evidence="5">
    <location>
        <begin position="212"/>
        <end position="239"/>
    </location>
</feature>
<proteinExistence type="predicted"/>
<dbReference type="Pfam" id="PF00084">
    <property type="entry name" value="Sushi"/>
    <property type="match status" value="8"/>
</dbReference>
<dbReference type="Ensembl" id="ENSVKKT00000014468.1">
    <property type="protein sequence ID" value="ENSVKKP00000014124.1"/>
    <property type="gene ID" value="ENSVKKG00000009734.1"/>
</dbReference>
<dbReference type="SUPFAM" id="SSF57535">
    <property type="entry name" value="Complement control module/SCR domain"/>
    <property type="match status" value="8"/>
</dbReference>
<dbReference type="InterPro" id="IPR035976">
    <property type="entry name" value="Sushi/SCR/CCP_sf"/>
</dbReference>
<dbReference type="CDD" id="cd00033">
    <property type="entry name" value="CCP"/>
    <property type="match status" value="8"/>
</dbReference>
<keyword evidence="1 5" id="KW-0768">Sushi</keyword>
<dbReference type="SMART" id="SM00032">
    <property type="entry name" value="CCP"/>
    <property type="match status" value="8"/>
</dbReference>
<evidence type="ECO:0000256" key="5">
    <source>
        <dbReference type="PROSITE-ProRule" id="PRU00302"/>
    </source>
</evidence>
<name>A0A8D2KYJ7_VARKO</name>
<comment type="caution">
    <text evidence="5">Lacks conserved residue(s) required for the propagation of feature annotation.</text>
</comment>
<feature type="disulfide bond" evidence="5">
    <location>
        <begin position="444"/>
        <end position="487"/>
    </location>
</feature>
<dbReference type="AlphaFoldDB" id="A0A8D2KYJ7"/>
<feature type="disulfide bond" evidence="5">
    <location>
        <begin position="300"/>
        <end position="343"/>
    </location>
</feature>
<evidence type="ECO:0000256" key="2">
    <source>
        <dbReference type="ARBA" id="ARBA00022729"/>
    </source>
</evidence>
<feature type="domain" description="Sushi" evidence="7">
    <location>
        <begin position="442"/>
        <end position="506"/>
    </location>
</feature>
<dbReference type="Proteomes" id="UP000694545">
    <property type="component" value="Unplaced"/>
</dbReference>